<evidence type="ECO:0000313" key="1">
    <source>
        <dbReference type="EMBL" id="QCZ93237.1"/>
    </source>
</evidence>
<dbReference type="EMBL" id="CP039852">
    <property type="protein sequence ID" value="QCZ93237.1"/>
    <property type="molecule type" value="Genomic_DNA"/>
</dbReference>
<name>A0A5B7YBX3_9ALTE</name>
<dbReference type="AlphaFoldDB" id="A0A5B7YBX3"/>
<dbReference type="Proteomes" id="UP000304912">
    <property type="component" value="Chromosome"/>
</dbReference>
<dbReference type="OrthoDB" id="9782876at2"/>
<reference evidence="1 2" key="1">
    <citation type="submission" date="2019-04" db="EMBL/GenBank/DDBJ databases">
        <title>Salinimonas iocasae sp. nov., a halophilic bacterium isolated from the outer tube casing of tubeworms in Okinawa Trough.</title>
        <authorList>
            <person name="Zhang H."/>
            <person name="Wang H."/>
            <person name="Li C."/>
        </authorList>
    </citation>
    <scope>NUCLEOTIDE SEQUENCE [LARGE SCALE GENOMIC DNA]</scope>
    <source>
        <strain evidence="1 2">KX18D6</strain>
    </source>
</reference>
<keyword evidence="2" id="KW-1185">Reference proteome</keyword>
<accession>A0A5B7YBX3</accession>
<evidence type="ECO:0000313" key="2">
    <source>
        <dbReference type="Proteomes" id="UP000304912"/>
    </source>
</evidence>
<sequence>MCSARTFPALPPPVNQLAGKAGTGELYALPSVHCSDASTVLVADKPVFGADITLCEYWAEQPVTVAEVGQPLAWLSHDACAGLFLQGIKAPVSELFYTGQLILAPTRPLTVFRCRHLAYTAHLFCFSLTSASQCLFCTGLRHQRSKP</sequence>
<gene>
    <name evidence="1" type="ORF">FBQ74_06935</name>
</gene>
<dbReference type="RefSeq" id="WP_139755983.1">
    <property type="nucleotide sequence ID" value="NZ_CP039852.1"/>
</dbReference>
<proteinExistence type="predicted"/>
<dbReference type="KEGG" id="salk:FBQ74_06935"/>
<protein>
    <submittedName>
        <fullName evidence="1">Uncharacterized protein</fullName>
    </submittedName>
</protein>
<organism evidence="1 2">
    <name type="scientific">Salinimonas iocasae</name>
    <dbReference type="NCBI Taxonomy" id="2572577"/>
    <lineage>
        <taxon>Bacteria</taxon>
        <taxon>Pseudomonadati</taxon>
        <taxon>Pseudomonadota</taxon>
        <taxon>Gammaproteobacteria</taxon>
        <taxon>Alteromonadales</taxon>
        <taxon>Alteromonadaceae</taxon>
        <taxon>Alteromonas/Salinimonas group</taxon>
        <taxon>Salinimonas</taxon>
    </lineage>
</organism>